<evidence type="ECO:0000259" key="6">
    <source>
        <dbReference type="PROSITE" id="PS52035"/>
    </source>
</evidence>
<dbReference type="PROSITE" id="PS52035">
    <property type="entry name" value="PEPTIDASE_M14"/>
    <property type="match status" value="1"/>
</dbReference>
<feature type="active site" description="Proton donor/acceptor" evidence="3">
    <location>
        <position position="267"/>
    </location>
</feature>
<feature type="compositionally biased region" description="Basic and acidic residues" evidence="4">
    <location>
        <begin position="339"/>
        <end position="348"/>
    </location>
</feature>
<dbReference type="OrthoDB" id="3626597at2759"/>
<protein>
    <recommendedName>
        <fullName evidence="6">Peptidase M14 domain-containing protein</fullName>
    </recommendedName>
</protein>
<feature type="transmembrane region" description="Helical" evidence="5">
    <location>
        <begin position="436"/>
        <end position="453"/>
    </location>
</feature>
<dbReference type="FunFam" id="3.40.630.10:FF:000064">
    <property type="entry name" value="Carboxypeptidase A6"/>
    <property type="match status" value="1"/>
</dbReference>
<evidence type="ECO:0000313" key="8">
    <source>
        <dbReference type="Proteomes" id="UP000054498"/>
    </source>
</evidence>
<dbReference type="Proteomes" id="UP000054498">
    <property type="component" value="Unassembled WGS sequence"/>
</dbReference>
<dbReference type="CDD" id="cd06227">
    <property type="entry name" value="M14-CPA-like"/>
    <property type="match status" value="1"/>
</dbReference>
<evidence type="ECO:0000256" key="1">
    <source>
        <dbReference type="ARBA" id="ARBA00001947"/>
    </source>
</evidence>
<keyword evidence="5" id="KW-0472">Membrane</keyword>
<dbReference type="Gene3D" id="3.40.630.10">
    <property type="entry name" value="Zn peptidases"/>
    <property type="match status" value="1"/>
</dbReference>
<organism evidence="7 8">
    <name type="scientific">Monoraphidium neglectum</name>
    <dbReference type="NCBI Taxonomy" id="145388"/>
    <lineage>
        <taxon>Eukaryota</taxon>
        <taxon>Viridiplantae</taxon>
        <taxon>Chlorophyta</taxon>
        <taxon>core chlorophytes</taxon>
        <taxon>Chlorophyceae</taxon>
        <taxon>CS clade</taxon>
        <taxon>Sphaeropleales</taxon>
        <taxon>Selenastraceae</taxon>
        <taxon>Monoraphidium</taxon>
    </lineage>
</organism>
<dbReference type="InterPro" id="IPR000834">
    <property type="entry name" value="Peptidase_M14"/>
</dbReference>
<dbReference type="RefSeq" id="XP_013905407.1">
    <property type="nucleotide sequence ID" value="XM_014049953.1"/>
</dbReference>
<accession>A0A0D2K832</accession>
<proteinExistence type="inferred from homology"/>
<name>A0A0D2K832_9CHLO</name>
<dbReference type="SMART" id="SM00631">
    <property type="entry name" value="Zn_pept"/>
    <property type="match status" value="1"/>
</dbReference>
<feature type="region of interest" description="Disordered" evidence="4">
    <location>
        <begin position="330"/>
        <end position="428"/>
    </location>
</feature>
<dbReference type="MEROPS" id="M14.A01"/>
<evidence type="ECO:0000313" key="7">
    <source>
        <dbReference type="EMBL" id="KIZ06388.1"/>
    </source>
</evidence>
<dbReference type="GO" id="GO:0008270">
    <property type="term" value="F:zinc ion binding"/>
    <property type="evidence" value="ECO:0007669"/>
    <property type="project" value="InterPro"/>
</dbReference>
<dbReference type="GO" id="GO:0004181">
    <property type="term" value="F:metallocarboxypeptidase activity"/>
    <property type="evidence" value="ECO:0007669"/>
    <property type="project" value="InterPro"/>
</dbReference>
<sequence>MYKRRTELLQEVVGMAAKRPDIMSVQTEAARDGNYTVDMLVVNLEPSGLSTSHSNKVRLLLDFGEHGREFISSEVGLRFLRTLTNDTAFEAAAGGARRAARLRRILDLCVFKILPMENARGRELVESGKLCERKNGRGVDTNRNWGVDWGVKEKDYDPNEEYPGTAPHSEPEVQIIMRQAKALKPHVWLNVHSGMYALFTPYDHKPYVPEGEAEQASLRIMRRINELSCQGKCVIGSGGKSVGYLAHGTATDYMYDVLKVPLAFTWEIYGDESAGFDDCFRMFNPVTRPLFEETVKSWVSALLQLVELLPTHPATAPLLKAAAADAAPAGAAPAVQRRQGLDAEEPRPGAEGQQLEEGKGASGQEGRADSEAAAAAAAAAAGPGAAGAKEGAVAEGQQQQQQQQGGTLPRPLRAHSSEGRLRDPQMPAQRLASTHWLVPAVVMAVALGGLVWGRQQHKAAG</sequence>
<keyword evidence="5" id="KW-1133">Transmembrane helix</keyword>
<dbReference type="PANTHER" id="PTHR11705">
    <property type="entry name" value="PROTEASE FAMILY M14 CARBOXYPEPTIDASE A,B"/>
    <property type="match status" value="1"/>
</dbReference>
<comment type="similarity">
    <text evidence="2 3">Belongs to the peptidase M14 family.</text>
</comment>
<dbReference type="GeneID" id="25733310"/>
<dbReference type="KEGG" id="mng:MNEG_1563"/>
<dbReference type="AlphaFoldDB" id="A0A0D2K832"/>
<dbReference type="PANTHER" id="PTHR11705:SF119">
    <property type="entry name" value="OS02G0119300 PROTEIN"/>
    <property type="match status" value="1"/>
</dbReference>
<dbReference type="SUPFAM" id="SSF53187">
    <property type="entry name" value="Zn-dependent exopeptidases"/>
    <property type="match status" value="1"/>
</dbReference>
<evidence type="ECO:0000256" key="4">
    <source>
        <dbReference type="SAM" id="MobiDB-lite"/>
    </source>
</evidence>
<dbReference type="Pfam" id="PF00246">
    <property type="entry name" value="Peptidase_M14"/>
    <property type="match status" value="1"/>
</dbReference>
<evidence type="ECO:0000256" key="5">
    <source>
        <dbReference type="SAM" id="Phobius"/>
    </source>
</evidence>
<dbReference type="EMBL" id="KK100378">
    <property type="protein sequence ID" value="KIZ06388.1"/>
    <property type="molecule type" value="Genomic_DNA"/>
</dbReference>
<evidence type="ECO:0000256" key="2">
    <source>
        <dbReference type="ARBA" id="ARBA00005988"/>
    </source>
</evidence>
<reference evidence="7 8" key="1">
    <citation type="journal article" date="2013" name="BMC Genomics">
        <title>Reconstruction of the lipid metabolism for the microalga Monoraphidium neglectum from its genome sequence reveals characteristics suitable for biofuel production.</title>
        <authorList>
            <person name="Bogen C."/>
            <person name="Al-Dilaimi A."/>
            <person name="Albersmeier A."/>
            <person name="Wichmann J."/>
            <person name="Grundmann M."/>
            <person name="Rupp O."/>
            <person name="Lauersen K.J."/>
            <person name="Blifernez-Klassen O."/>
            <person name="Kalinowski J."/>
            <person name="Goesmann A."/>
            <person name="Mussgnug J.H."/>
            <person name="Kruse O."/>
        </authorList>
    </citation>
    <scope>NUCLEOTIDE SEQUENCE [LARGE SCALE GENOMIC DNA]</scope>
    <source>
        <strain evidence="7 8">SAG 48.87</strain>
    </source>
</reference>
<dbReference type="GO" id="GO:0005615">
    <property type="term" value="C:extracellular space"/>
    <property type="evidence" value="ECO:0007669"/>
    <property type="project" value="TreeGrafter"/>
</dbReference>
<keyword evidence="5" id="KW-0812">Transmembrane</keyword>
<feature type="domain" description="Peptidase M14" evidence="6">
    <location>
        <begin position="1"/>
        <end position="306"/>
    </location>
</feature>
<dbReference type="InterPro" id="IPR034269">
    <property type="entry name" value="At5g42320_M14_CPD"/>
</dbReference>
<feature type="compositionally biased region" description="Low complexity" evidence="4">
    <location>
        <begin position="371"/>
        <end position="406"/>
    </location>
</feature>
<comment type="cofactor">
    <cofactor evidence="1">
        <name>Zn(2+)</name>
        <dbReference type="ChEBI" id="CHEBI:29105"/>
    </cofactor>
</comment>
<dbReference type="GO" id="GO:0006508">
    <property type="term" value="P:proteolysis"/>
    <property type="evidence" value="ECO:0007669"/>
    <property type="project" value="InterPro"/>
</dbReference>
<evidence type="ECO:0000256" key="3">
    <source>
        <dbReference type="PROSITE-ProRule" id="PRU01379"/>
    </source>
</evidence>
<gene>
    <name evidence="7" type="ORF">MNEG_1563</name>
</gene>
<keyword evidence="8" id="KW-1185">Reference proteome</keyword>